<keyword evidence="2" id="KW-1185">Reference proteome</keyword>
<evidence type="ECO:0000313" key="1">
    <source>
        <dbReference type="EMBL" id="KAK0703572.1"/>
    </source>
</evidence>
<sequence length="52" mass="6168">KGENLEYYLQQIDIFVLSRPEEFQAFRTRVRNILDWGNDTRLKQIGAALDII</sequence>
<organism evidence="1 2">
    <name type="scientific">Lasiosphaeria miniovina</name>
    <dbReference type="NCBI Taxonomy" id="1954250"/>
    <lineage>
        <taxon>Eukaryota</taxon>
        <taxon>Fungi</taxon>
        <taxon>Dikarya</taxon>
        <taxon>Ascomycota</taxon>
        <taxon>Pezizomycotina</taxon>
        <taxon>Sordariomycetes</taxon>
        <taxon>Sordariomycetidae</taxon>
        <taxon>Sordariales</taxon>
        <taxon>Lasiosphaeriaceae</taxon>
        <taxon>Lasiosphaeria</taxon>
    </lineage>
</organism>
<feature type="non-terminal residue" evidence="1">
    <location>
        <position position="52"/>
    </location>
</feature>
<comment type="caution">
    <text evidence="1">The sequence shown here is derived from an EMBL/GenBank/DDBJ whole genome shotgun (WGS) entry which is preliminary data.</text>
</comment>
<evidence type="ECO:0000313" key="2">
    <source>
        <dbReference type="Proteomes" id="UP001172101"/>
    </source>
</evidence>
<dbReference type="EMBL" id="JAUIRO010000008">
    <property type="protein sequence ID" value="KAK0703572.1"/>
    <property type="molecule type" value="Genomic_DNA"/>
</dbReference>
<dbReference type="RefSeq" id="XP_060290431.1">
    <property type="nucleotide sequence ID" value="XM_060435673.1"/>
</dbReference>
<protein>
    <submittedName>
        <fullName evidence="1">Uncharacterized protein</fullName>
    </submittedName>
</protein>
<dbReference type="Proteomes" id="UP001172101">
    <property type="component" value="Unassembled WGS sequence"/>
</dbReference>
<dbReference type="GeneID" id="85318943"/>
<gene>
    <name evidence="1" type="ORF">B0T26DRAFT_598591</name>
</gene>
<name>A0AA39ZU03_9PEZI</name>
<proteinExistence type="predicted"/>
<feature type="non-terminal residue" evidence="1">
    <location>
        <position position="1"/>
    </location>
</feature>
<reference evidence="1" key="1">
    <citation type="submission" date="2023-06" db="EMBL/GenBank/DDBJ databases">
        <title>Genome-scale phylogeny and comparative genomics of the fungal order Sordariales.</title>
        <authorList>
            <consortium name="Lawrence Berkeley National Laboratory"/>
            <person name="Hensen N."/>
            <person name="Bonometti L."/>
            <person name="Westerberg I."/>
            <person name="Brannstrom I.O."/>
            <person name="Guillou S."/>
            <person name="Cros-Aarteil S."/>
            <person name="Calhoun S."/>
            <person name="Haridas S."/>
            <person name="Kuo A."/>
            <person name="Mondo S."/>
            <person name="Pangilinan J."/>
            <person name="Riley R."/>
            <person name="LaButti K."/>
            <person name="Andreopoulos B."/>
            <person name="Lipzen A."/>
            <person name="Chen C."/>
            <person name="Yanf M."/>
            <person name="Daum C."/>
            <person name="Ng V."/>
            <person name="Clum A."/>
            <person name="Steindorff A."/>
            <person name="Ohm R."/>
            <person name="Martin F."/>
            <person name="Silar P."/>
            <person name="Natvig D."/>
            <person name="Lalanne C."/>
            <person name="Gautier V."/>
            <person name="Ament-velasquez S.L."/>
            <person name="Kruys A."/>
            <person name="Hutchinson M.I."/>
            <person name="Powell A.J."/>
            <person name="Barry K."/>
            <person name="Miller A.N."/>
            <person name="Grigoriev I.V."/>
            <person name="Debuchy R."/>
            <person name="Gladieux P."/>
            <person name="Thoren M.H."/>
            <person name="Johannesson H."/>
        </authorList>
    </citation>
    <scope>NUCLEOTIDE SEQUENCE</scope>
    <source>
        <strain evidence="1">SMH2392-1A</strain>
    </source>
</reference>
<accession>A0AA39ZU03</accession>
<dbReference type="AlphaFoldDB" id="A0AA39ZU03"/>